<feature type="transmembrane region" description="Helical" evidence="1">
    <location>
        <begin position="12"/>
        <end position="34"/>
    </location>
</feature>
<reference evidence="2 3" key="1">
    <citation type="submission" date="2018-05" db="EMBL/GenBank/DDBJ databases">
        <title>Genomic Encyclopedia of Type Strains, Phase IV (KMG-IV): sequencing the most valuable type-strain genomes for metagenomic binning, comparative biology and taxonomic classification.</title>
        <authorList>
            <person name="Goeker M."/>
        </authorList>
    </citation>
    <scope>NUCLEOTIDE SEQUENCE [LARGE SCALE GENOMIC DNA]</scope>
    <source>
        <strain evidence="2 3">DSM 25350</strain>
    </source>
</reference>
<keyword evidence="1" id="KW-0472">Membrane</keyword>
<comment type="caution">
    <text evidence="2">The sequence shown here is derived from an EMBL/GenBank/DDBJ whole genome shotgun (WGS) entry which is preliminary data.</text>
</comment>
<sequence length="217" mass="24316">MEVTAPYSTEILFAIAIVFSLIGLSYFITALKALKQARLVKSGFRLLLAVIFLPIALIAMTILTGIHGYNRLTHEELVASIQVSPISEQSFQAQLTFTDGRQSHFVLEGDEIQIDANIIKWKPIANILGLHTHYELSRISGRYHHLSDARRKPISAYDLGDQQLINLVSLRKQYDSFGYLLDAEYGSASFISANQPAQFQLYVSTSGLLIRKVFNKP</sequence>
<dbReference type="RefSeq" id="WP_109763300.1">
    <property type="nucleotide sequence ID" value="NZ_QGGU01000005.1"/>
</dbReference>
<gene>
    <name evidence="2" type="ORF">C8D97_105237</name>
</gene>
<evidence type="ECO:0008006" key="4">
    <source>
        <dbReference type="Google" id="ProtNLM"/>
    </source>
</evidence>
<proteinExistence type="predicted"/>
<dbReference type="EMBL" id="QGGU01000005">
    <property type="protein sequence ID" value="PWK51921.1"/>
    <property type="molecule type" value="Genomic_DNA"/>
</dbReference>
<dbReference type="OrthoDB" id="9156649at2"/>
<feature type="transmembrane region" description="Helical" evidence="1">
    <location>
        <begin position="46"/>
        <end position="69"/>
    </location>
</feature>
<keyword evidence="1" id="KW-1133">Transmembrane helix</keyword>
<keyword evidence="3" id="KW-1185">Reference proteome</keyword>
<organism evidence="2 3">
    <name type="scientific">Pleionea mediterranea</name>
    <dbReference type="NCBI Taxonomy" id="523701"/>
    <lineage>
        <taxon>Bacteria</taxon>
        <taxon>Pseudomonadati</taxon>
        <taxon>Pseudomonadota</taxon>
        <taxon>Gammaproteobacteria</taxon>
        <taxon>Oceanospirillales</taxon>
        <taxon>Pleioneaceae</taxon>
        <taxon>Pleionea</taxon>
    </lineage>
</organism>
<accession>A0A316FT36</accession>
<evidence type="ECO:0000313" key="3">
    <source>
        <dbReference type="Proteomes" id="UP000245790"/>
    </source>
</evidence>
<evidence type="ECO:0000313" key="2">
    <source>
        <dbReference type="EMBL" id="PWK51921.1"/>
    </source>
</evidence>
<name>A0A316FT36_9GAMM</name>
<protein>
    <recommendedName>
        <fullName evidence="4">Cation/multidrug efflux pump</fullName>
    </recommendedName>
</protein>
<dbReference type="Proteomes" id="UP000245790">
    <property type="component" value="Unassembled WGS sequence"/>
</dbReference>
<dbReference type="AlphaFoldDB" id="A0A316FT36"/>
<keyword evidence="1" id="KW-0812">Transmembrane</keyword>
<evidence type="ECO:0000256" key="1">
    <source>
        <dbReference type="SAM" id="Phobius"/>
    </source>
</evidence>